<sequence length="187" mass="19549">MKVLAATLVLLAASPALAAGPAPAWSVDKPASKIAFASSFGGTAFSGSFRTWDAQVRFDPNNLPGSSVVVTIDTAAVSTGDPDRDKTLPDTPWFASAKYPKAVFRTQSFRALGGGRYQAIGTLTLRGVTKPLTLPFTLAITGPNAKMTAQMGLNRLAFGVGQGEWAKTNVIPSTVNLTISLTAHRAK</sequence>
<dbReference type="EMBL" id="JAUSVS010000013">
    <property type="protein sequence ID" value="MDQ0466681.1"/>
    <property type="molecule type" value="Genomic_DNA"/>
</dbReference>
<evidence type="ECO:0000313" key="4">
    <source>
        <dbReference type="Proteomes" id="UP001228905"/>
    </source>
</evidence>
<dbReference type="SMART" id="SM00867">
    <property type="entry name" value="YceI"/>
    <property type="match status" value="1"/>
</dbReference>
<keyword evidence="1" id="KW-0732">Signal</keyword>
<proteinExistence type="predicted"/>
<dbReference type="Pfam" id="PF04264">
    <property type="entry name" value="YceI"/>
    <property type="match status" value="1"/>
</dbReference>
<keyword evidence="4" id="KW-1185">Reference proteome</keyword>
<accession>A0ABU0IZF9</accession>
<dbReference type="InterPro" id="IPR036761">
    <property type="entry name" value="TTHA0802/YceI-like_sf"/>
</dbReference>
<feature type="domain" description="Lipid/polyisoprenoid-binding YceI-like" evidence="2">
    <location>
        <begin position="24"/>
        <end position="184"/>
    </location>
</feature>
<organism evidence="3 4">
    <name type="scientific">Caulobacter ginsengisoli</name>
    <dbReference type="NCBI Taxonomy" id="400775"/>
    <lineage>
        <taxon>Bacteria</taxon>
        <taxon>Pseudomonadati</taxon>
        <taxon>Pseudomonadota</taxon>
        <taxon>Alphaproteobacteria</taxon>
        <taxon>Caulobacterales</taxon>
        <taxon>Caulobacteraceae</taxon>
        <taxon>Caulobacter</taxon>
    </lineage>
</organism>
<protein>
    <submittedName>
        <fullName evidence="3">Polyisoprenoid-binding protein YceI</fullName>
    </submittedName>
</protein>
<comment type="caution">
    <text evidence="3">The sequence shown here is derived from an EMBL/GenBank/DDBJ whole genome shotgun (WGS) entry which is preliminary data.</text>
</comment>
<dbReference type="PANTHER" id="PTHR34406">
    <property type="entry name" value="PROTEIN YCEI"/>
    <property type="match status" value="1"/>
</dbReference>
<dbReference type="Proteomes" id="UP001228905">
    <property type="component" value="Unassembled WGS sequence"/>
</dbReference>
<gene>
    <name evidence="3" type="ORF">QO010_004477</name>
</gene>
<dbReference type="Gene3D" id="2.40.128.110">
    <property type="entry name" value="Lipid/polyisoprenoid-binding, YceI-like"/>
    <property type="match status" value="1"/>
</dbReference>
<evidence type="ECO:0000256" key="1">
    <source>
        <dbReference type="SAM" id="SignalP"/>
    </source>
</evidence>
<name>A0ABU0IZF9_9CAUL</name>
<feature type="signal peptide" evidence="1">
    <location>
        <begin position="1"/>
        <end position="18"/>
    </location>
</feature>
<dbReference type="PANTHER" id="PTHR34406:SF1">
    <property type="entry name" value="PROTEIN YCEI"/>
    <property type="match status" value="1"/>
</dbReference>
<evidence type="ECO:0000259" key="2">
    <source>
        <dbReference type="SMART" id="SM00867"/>
    </source>
</evidence>
<reference evidence="3 4" key="1">
    <citation type="submission" date="2023-07" db="EMBL/GenBank/DDBJ databases">
        <title>Genomic Encyclopedia of Type Strains, Phase IV (KMG-IV): sequencing the most valuable type-strain genomes for metagenomic binning, comparative biology and taxonomic classification.</title>
        <authorList>
            <person name="Goeker M."/>
        </authorList>
    </citation>
    <scope>NUCLEOTIDE SEQUENCE [LARGE SCALE GENOMIC DNA]</scope>
    <source>
        <strain evidence="3 4">DSM 18695</strain>
    </source>
</reference>
<dbReference type="SUPFAM" id="SSF101874">
    <property type="entry name" value="YceI-like"/>
    <property type="match status" value="1"/>
</dbReference>
<evidence type="ECO:0000313" key="3">
    <source>
        <dbReference type="EMBL" id="MDQ0466681.1"/>
    </source>
</evidence>
<dbReference type="RefSeq" id="WP_307352817.1">
    <property type="nucleotide sequence ID" value="NZ_JAUSVS010000013.1"/>
</dbReference>
<feature type="chain" id="PRO_5045606236" evidence="1">
    <location>
        <begin position="19"/>
        <end position="187"/>
    </location>
</feature>
<dbReference type="InterPro" id="IPR007372">
    <property type="entry name" value="Lipid/polyisoprenoid-bd_YceI"/>
</dbReference>